<reference evidence="8" key="1">
    <citation type="journal article" date="2019" name="Int. J. Syst. Evol. Microbiol.">
        <title>The Global Catalogue of Microorganisms (GCM) 10K type strain sequencing project: providing services to taxonomists for standard genome sequencing and annotation.</title>
        <authorList>
            <consortium name="The Broad Institute Genomics Platform"/>
            <consortium name="The Broad Institute Genome Sequencing Center for Infectious Disease"/>
            <person name="Wu L."/>
            <person name="Ma J."/>
        </authorList>
    </citation>
    <scope>NUCLEOTIDE SEQUENCE [LARGE SCALE GENOMIC DNA]</scope>
    <source>
        <strain evidence="8">KCTC 42143</strain>
    </source>
</reference>
<comment type="subcellular location">
    <subcellularLocation>
        <location evidence="1">Cell envelope</location>
    </subcellularLocation>
</comment>
<dbReference type="Proteomes" id="UP001597285">
    <property type="component" value="Unassembled WGS sequence"/>
</dbReference>
<feature type="chain" id="PRO_5045929690" evidence="5">
    <location>
        <begin position="22"/>
        <end position="551"/>
    </location>
</feature>
<keyword evidence="8" id="KW-1185">Reference proteome</keyword>
<dbReference type="InterPro" id="IPR030678">
    <property type="entry name" value="Peptide/Ni-bd"/>
</dbReference>
<comment type="similarity">
    <text evidence="2">Belongs to the bacterial solute-binding protein 5 family.</text>
</comment>
<name>A0ABW4NJN9_9LACT</name>
<dbReference type="Gene3D" id="3.40.190.10">
    <property type="entry name" value="Periplasmic binding protein-like II"/>
    <property type="match status" value="1"/>
</dbReference>
<protein>
    <submittedName>
        <fullName evidence="7">Peptide ABC transporter substrate-binding protein</fullName>
    </submittedName>
</protein>
<evidence type="ECO:0000256" key="1">
    <source>
        <dbReference type="ARBA" id="ARBA00004196"/>
    </source>
</evidence>
<dbReference type="CDD" id="cd08504">
    <property type="entry name" value="PBP2_OppA"/>
    <property type="match status" value="1"/>
</dbReference>
<evidence type="ECO:0000256" key="5">
    <source>
        <dbReference type="SAM" id="SignalP"/>
    </source>
</evidence>
<evidence type="ECO:0000313" key="7">
    <source>
        <dbReference type="EMBL" id="MFD1798620.1"/>
    </source>
</evidence>
<dbReference type="PANTHER" id="PTHR30290:SF10">
    <property type="entry name" value="PERIPLASMIC OLIGOPEPTIDE-BINDING PROTEIN-RELATED"/>
    <property type="match status" value="1"/>
</dbReference>
<gene>
    <name evidence="7" type="ORF">ACFSBK_01945</name>
</gene>
<keyword evidence="4 5" id="KW-0732">Signal</keyword>
<dbReference type="PANTHER" id="PTHR30290">
    <property type="entry name" value="PERIPLASMIC BINDING COMPONENT OF ABC TRANSPORTER"/>
    <property type="match status" value="1"/>
</dbReference>
<comment type="caution">
    <text evidence="7">The sequence shown here is derived from an EMBL/GenBank/DDBJ whole genome shotgun (WGS) entry which is preliminary data.</text>
</comment>
<evidence type="ECO:0000256" key="3">
    <source>
        <dbReference type="ARBA" id="ARBA00022448"/>
    </source>
</evidence>
<feature type="signal peptide" evidence="5">
    <location>
        <begin position="1"/>
        <end position="21"/>
    </location>
</feature>
<evidence type="ECO:0000256" key="2">
    <source>
        <dbReference type="ARBA" id="ARBA00005695"/>
    </source>
</evidence>
<dbReference type="InterPro" id="IPR000914">
    <property type="entry name" value="SBP_5_dom"/>
</dbReference>
<dbReference type="Gene3D" id="3.90.76.10">
    <property type="entry name" value="Dipeptide-binding Protein, Domain 1"/>
    <property type="match status" value="1"/>
</dbReference>
<dbReference type="EMBL" id="JBHUFF010000008">
    <property type="protein sequence ID" value="MFD1798620.1"/>
    <property type="molecule type" value="Genomic_DNA"/>
</dbReference>
<evidence type="ECO:0000259" key="6">
    <source>
        <dbReference type="Pfam" id="PF00496"/>
    </source>
</evidence>
<accession>A0ABW4NJN9</accession>
<dbReference type="RefSeq" id="WP_058919039.1">
    <property type="nucleotide sequence ID" value="NZ_JBHSQC010000015.1"/>
</dbReference>
<proteinExistence type="inferred from homology"/>
<dbReference type="PROSITE" id="PS51257">
    <property type="entry name" value="PROKAR_LIPOPROTEIN"/>
    <property type="match status" value="1"/>
</dbReference>
<dbReference type="PIRSF" id="PIRSF002741">
    <property type="entry name" value="MppA"/>
    <property type="match status" value="1"/>
</dbReference>
<evidence type="ECO:0000313" key="8">
    <source>
        <dbReference type="Proteomes" id="UP001597285"/>
    </source>
</evidence>
<organism evidence="7 8">
    <name type="scientific">Carnobacterium antarcticum</name>
    <dbReference type="NCBI Taxonomy" id="2126436"/>
    <lineage>
        <taxon>Bacteria</taxon>
        <taxon>Bacillati</taxon>
        <taxon>Bacillota</taxon>
        <taxon>Bacilli</taxon>
        <taxon>Lactobacillales</taxon>
        <taxon>Carnobacteriaceae</taxon>
        <taxon>Carnobacterium</taxon>
    </lineage>
</organism>
<dbReference type="Gene3D" id="3.10.105.10">
    <property type="entry name" value="Dipeptide-binding Protein, Domain 3"/>
    <property type="match status" value="1"/>
</dbReference>
<sequence length="551" mass="60987">MTVKRKIAGSTLVALTSLLMACENAETDGTAASSSQKNSTEQTISLMAVQEIGSMNSLLSQDSDGFTAQSQVFEGLYRLDEEDNVVPALAAGMPDISEDGLTYTIKMREDSKWSNGTKVTAHDFVYAWKKLADPDTAANYAFLLDGTILNGSEITLGKKSVDELGVKAVDDYTLEVKLQNPTTYFLSLLAFNPFYPQNEEYVESEGDAYASTSDHMIYNGPFTMTDWSNAGSSWSLVKNKDYWDAENVKADEIDFQVIKETGTALNLYDAGELDQAVISGEYVNQRKNDPEYLSTPNAYVSYFRMNQLRNGSDTIFANENVRKAVGYAVDKEALVNNVLQDGSVATYGFVPHGFVKNPETGEDFREEAGDFLVTDKDQALSYWKEAQKEIGETIKIELLTSDGEADKKVAEYLQSQLQDTLPGLNLTIRAVPLQNSIQLTRNSDYDLAFGRWGPDYQDPMTFLANHLSGGNANYSNSEYDGLLEEASTTLANEPEARWEALIKAETILIEEDAGIVPVYQQSTTVLQKDNLKGIVQHNFGSPYDYKGAYKE</sequence>
<dbReference type="InterPro" id="IPR039424">
    <property type="entry name" value="SBP_5"/>
</dbReference>
<evidence type="ECO:0000256" key="4">
    <source>
        <dbReference type="ARBA" id="ARBA00022729"/>
    </source>
</evidence>
<keyword evidence="3" id="KW-0813">Transport</keyword>
<dbReference type="Pfam" id="PF00496">
    <property type="entry name" value="SBP_bac_5"/>
    <property type="match status" value="1"/>
</dbReference>
<dbReference type="SUPFAM" id="SSF53850">
    <property type="entry name" value="Periplasmic binding protein-like II"/>
    <property type="match status" value="1"/>
</dbReference>
<feature type="domain" description="Solute-binding protein family 5" evidence="6">
    <location>
        <begin position="84"/>
        <end position="473"/>
    </location>
</feature>